<sequence length="338" mass="39380">MEIAKEFCDLKIYPQAEQIKQIQKCLELSRNVIRELDKCQLNTNADTVILKKSREIAQRFFNRSNHHLNRLALNTVIGSLCQYRFNCKALACTEEPQQLGFSADFIANFGLCCLFTKESGEALLLNNLLMLPILGTVPIDCPWDHCFNKITFMFIYRLGKSYRARIYSNWPFEKPQKQEDSWLGLNFGKHKLLFLSNGSSFSYYHLLDDRKKQNQQFKRLDAFMYYNEIFQKLYQPTLNGLVILRSQIPTGVPTSVSLFERYHFLIFLLEKANSVGLKVRIASKFPMAGKNDFERAQSIRHAPESKEINDIEKIIKFLRHKLSDTSRNGKATQFVLNF</sequence>
<organism evidence="1 3">
    <name type="scientific">Ligilactobacillus acidipiscis</name>
    <dbReference type="NCBI Taxonomy" id="89059"/>
    <lineage>
        <taxon>Bacteria</taxon>
        <taxon>Bacillati</taxon>
        <taxon>Bacillota</taxon>
        <taxon>Bacilli</taxon>
        <taxon>Lactobacillales</taxon>
        <taxon>Lactobacillaceae</taxon>
        <taxon>Ligilactobacillus</taxon>
    </lineage>
</organism>
<dbReference type="Proteomes" id="UP000190935">
    <property type="component" value="Chromosome I"/>
</dbReference>
<dbReference type="STRING" id="89059.LAC1533_1321"/>
<protein>
    <submittedName>
        <fullName evidence="1">Uncharacterized protein</fullName>
    </submittedName>
</protein>
<accession>A0A0R2JTU9</accession>
<dbReference type="EMBL" id="JQBK01000169">
    <property type="protein sequence ID" value="KRN77716.1"/>
    <property type="molecule type" value="Genomic_DNA"/>
</dbReference>
<reference evidence="2" key="2">
    <citation type="submission" date="2016-11" db="EMBL/GenBank/DDBJ databases">
        <authorList>
            <person name="Jaros S."/>
            <person name="Januszkiewicz K."/>
            <person name="Wedrychowicz H."/>
        </authorList>
    </citation>
    <scope>NUCLEOTIDE SEQUENCE [LARGE SCALE GENOMIC DNA]</scope>
    <source>
        <strain evidence="2">ACA-DC 1533</strain>
    </source>
</reference>
<reference evidence="1 3" key="1">
    <citation type="journal article" date="2015" name="Genome Announc.">
        <title>Expanding the biotechnology potential of lactobacilli through comparative genomics of 213 strains and associated genera.</title>
        <authorList>
            <person name="Sun Z."/>
            <person name="Harris H.M."/>
            <person name="McCann A."/>
            <person name="Guo C."/>
            <person name="Argimon S."/>
            <person name="Zhang W."/>
            <person name="Yang X."/>
            <person name="Jeffery I.B."/>
            <person name="Cooney J.C."/>
            <person name="Kagawa T.F."/>
            <person name="Liu W."/>
            <person name="Song Y."/>
            <person name="Salvetti E."/>
            <person name="Wrobel A."/>
            <person name="Rasinkangas P."/>
            <person name="Parkhill J."/>
            <person name="Rea M.C."/>
            <person name="O'Sullivan O."/>
            <person name="Ritari J."/>
            <person name="Douillard F.P."/>
            <person name="Paul Ross R."/>
            <person name="Yang R."/>
            <person name="Briner A.E."/>
            <person name="Felis G.E."/>
            <person name="de Vos W.M."/>
            <person name="Barrangou R."/>
            <person name="Klaenhammer T.R."/>
            <person name="Caufield P.W."/>
            <person name="Cui Y."/>
            <person name="Zhang H."/>
            <person name="O'Toole P.W."/>
        </authorList>
    </citation>
    <scope>NUCLEOTIDE SEQUENCE [LARGE SCALE GENOMIC DNA]</scope>
    <source>
        <strain evidence="1 3">DSM 15353</strain>
    </source>
</reference>
<dbReference type="Proteomes" id="UP000051491">
    <property type="component" value="Unassembled WGS sequence"/>
</dbReference>
<evidence type="ECO:0000313" key="2">
    <source>
        <dbReference type="EMBL" id="SFV40741.1"/>
    </source>
</evidence>
<reference evidence="4" key="3">
    <citation type="submission" date="2016-11" db="EMBL/GenBank/DDBJ databases">
        <authorList>
            <person name="Papadimitriou K."/>
        </authorList>
    </citation>
    <scope>NUCLEOTIDE SEQUENCE [LARGE SCALE GENOMIC DNA]</scope>
    <source>
        <strain evidence="4">ACA-DC 1533</strain>
    </source>
</reference>
<name>A0A0R2JTU9_9LACO</name>
<dbReference type="PATRIC" id="fig|89059.3.peg.671"/>
<dbReference type="RefSeq" id="WP_056988203.1">
    <property type="nucleotide sequence ID" value="NZ_JQBK01000169.1"/>
</dbReference>
<dbReference type="AlphaFoldDB" id="A0A0R2JTU9"/>
<evidence type="ECO:0000313" key="4">
    <source>
        <dbReference type="Proteomes" id="UP000190935"/>
    </source>
</evidence>
<dbReference type="EMBL" id="LT630287">
    <property type="protein sequence ID" value="SFV40741.1"/>
    <property type="molecule type" value="Genomic_DNA"/>
</dbReference>
<evidence type="ECO:0000313" key="1">
    <source>
        <dbReference type="EMBL" id="KRN77716.1"/>
    </source>
</evidence>
<dbReference type="OrthoDB" id="9961616at2"/>
<gene>
    <name evidence="1" type="ORF">IV43_GL000648</name>
    <name evidence="2" type="ORF">LAC1533_1321</name>
</gene>
<evidence type="ECO:0000313" key="3">
    <source>
        <dbReference type="Proteomes" id="UP000051491"/>
    </source>
</evidence>
<dbReference type="GeneID" id="95349417"/>
<dbReference type="KEGG" id="laca:LAC1533_1321"/>
<proteinExistence type="predicted"/>